<proteinExistence type="predicted"/>
<dbReference type="EMBL" id="CP033972">
    <property type="protein sequence ID" value="AZG44956.1"/>
    <property type="molecule type" value="Genomic_DNA"/>
</dbReference>
<dbReference type="RefSeq" id="WP_124707748.1">
    <property type="nucleotide sequence ID" value="NZ_CP033972.1"/>
</dbReference>
<feature type="region of interest" description="Disordered" evidence="1">
    <location>
        <begin position="56"/>
        <end position="84"/>
    </location>
</feature>
<sequence>MNLADQIEAIARRATAQVIAASHTYSDVQRRLAAELAEHRHSTDPDVRLREKLRQEADVADAPPRIMLPADVAEASPHRSATDE</sequence>
<dbReference type="KEGG" id="gom:D7316_01548"/>
<evidence type="ECO:0000256" key="1">
    <source>
        <dbReference type="SAM" id="MobiDB-lite"/>
    </source>
</evidence>
<dbReference type="OrthoDB" id="4379926at2"/>
<name>A0A3G8JIN6_9ACTN</name>
<reference evidence="2 3" key="1">
    <citation type="submission" date="2018-11" db="EMBL/GenBank/DDBJ databases">
        <title>Gordonia insulae sp. nov., isolated from an island soil.</title>
        <authorList>
            <person name="Kim Y.S."/>
            <person name="Kim S.B."/>
        </authorList>
    </citation>
    <scope>NUCLEOTIDE SEQUENCE [LARGE SCALE GENOMIC DNA]</scope>
    <source>
        <strain evidence="2 3">MMS17-SY073</strain>
    </source>
</reference>
<keyword evidence="3" id="KW-1185">Reference proteome</keyword>
<dbReference type="Proteomes" id="UP000271469">
    <property type="component" value="Chromosome"/>
</dbReference>
<protein>
    <submittedName>
        <fullName evidence="2">Uncharacterized protein</fullName>
    </submittedName>
</protein>
<evidence type="ECO:0000313" key="2">
    <source>
        <dbReference type="EMBL" id="AZG44956.1"/>
    </source>
</evidence>
<evidence type="ECO:0000313" key="3">
    <source>
        <dbReference type="Proteomes" id="UP000271469"/>
    </source>
</evidence>
<accession>A0A3G8JIN6</accession>
<dbReference type="AlphaFoldDB" id="A0A3G8JIN6"/>
<gene>
    <name evidence="2" type="ORF">D7316_01548</name>
</gene>
<organism evidence="2 3">
    <name type="scientific">Gordonia insulae</name>
    <dbReference type="NCBI Taxonomy" id="2420509"/>
    <lineage>
        <taxon>Bacteria</taxon>
        <taxon>Bacillati</taxon>
        <taxon>Actinomycetota</taxon>
        <taxon>Actinomycetes</taxon>
        <taxon>Mycobacteriales</taxon>
        <taxon>Gordoniaceae</taxon>
        <taxon>Gordonia</taxon>
    </lineage>
</organism>